<comment type="caution">
    <text evidence="1">The sequence shown here is derived from an EMBL/GenBank/DDBJ whole genome shotgun (WGS) entry which is preliminary data.</text>
</comment>
<evidence type="ECO:0000313" key="1">
    <source>
        <dbReference type="EMBL" id="GAG90642.1"/>
    </source>
</evidence>
<gene>
    <name evidence="1" type="ORF">S01H4_46252</name>
</gene>
<proteinExistence type="predicted"/>
<protein>
    <submittedName>
        <fullName evidence="1">Uncharacterized protein</fullName>
    </submittedName>
</protein>
<dbReference type="EMBL" id="BART01025828">
    <property type="protein sequence ID" value="GAG90642.1"/>
    <property type="molecule type" value="Genomic_DNA"/>
</dbReference>
<reference evidence="1" key="1">
    <citation type="journal article" date="2014" name="Front. Microbiol.">
        <title>High frequency of phylogenetically diverse reductive dehalogenase-homologous genes in deep subseafloor sedimentary metagenomes.</title>
        <authorList>
            <person name="Kawai M."/>
            <person name="Futagami T."/>
            <person name="Toyoda A."/>
            <person name="Takaki Y."/>
            <person name="Nishi S."/>
            <person name="Hori S."/>
            <person name="Arai W."/>
            <person name="Tsubouchi T."/>
            <person name="Morono Y."/>
            <person name="Uchiyama I."/>
            <person name="Ito T."/>
            <person name="Fujiyama A."/>
            <person name="Inagaki F."/>
            <person name="Takami H."/>
        </authorList>
    </citation>
    <scope>NUCLEOTIDE SEQUENCE</scope>
    <source>
        <strain evidence="1">Expedition CK06-06</strain>
    </source>
</reference>
<dbReference type="AlphaFoldDB" id="X1CBP6"/>
<name>X1CBP6_9ZZZZ</name>
<organism evidence="1">
    <name type="scientific">marine sediment metagenome</name>
    <dbReference type="NCBI Taxonomy" id="412755"/>
    <lineage>
        <taxon>unclassified sequences</taxon>
        <taxon>metagenomes</taxon>
        <taxon>ecological metagenomes</taxon>
    </lineage>
</organism>
<accession>X1CBP6</accession>
<feature type="non-terminal residue" evidence="1">
    <location>
        <position position="171"/>
    </location>
</feature>
<sequence>MYMRGIKSAEFLKLVDYDVIGNNYVIFSHVLWRMYALEWVEEDFVTKAFLKMFHFMWGDDNKLGYFQSLDDKGKDFCRDIFEQGTVVGRLVAVLFYADYLATVQNWIDIRFELRDFWRYYLNKYPIALDLNVISEAWLLIGHMLVYDPPTPSDIIARLVNLAEWETIVSFL</sequence>